<organism evidence="2 3">
    <name type="scientific">Rotaria sordida</name>
    <dbReference type="NCBI Taxonomy" id="392033"/>
    <lineage>
        <taxon>Eukaryota</taxon>
        <taxon>Metazoa</taxon>
        <taxon>Spiralia</taxon>
        <taxon>Gnathifera</taxon>
        <taxon>Rotifera</taxon>
        <taxon>Eurotatoria</taxon>
        <taxon>Bdelloidea</taxon>
        <taxon>Philodinida</taxon>
        <taxon>Philodinidae</taxon>
        <taxon>Rotaria</taxon>
    </lineage>
</organism>
<proteinExistence type="predicted"/>
<dbReference type="Proteomes" id="UP000663836">
    <property type="component" value="Unassembled WGS sequence"/>
</dbReference>
<reference evidence="2" key="1">
    <citation type="submission" date="2021-02" db="EMBL/GenBank/DDBJ databases">
        <authorList>
            <person name="Nowell W R."/>
        </authorList>
    </citation>
    <scope>NUCLEOTIDE SEQUENCE</scope>
</reference>
<gene>
    <name evidence="2" type="ORF">JBS370_LOCUS36002</name>
</gene>
<name>A0A820BCU4_9BILA</name>
<evidence type="ECO:0000313" key="2">
    <source>
        <dbReference type="EMBL" id="CAF4190608.1"/>
    </source>
</evidence>
<feature type="region of interest" description="Disordered" evidence="1">
    <location>
        <begin position="1"/>
        <end position="41"/>
    </location>
</feature>
<dbReference type="AlphaFoldDB" id="A0A820BCU4"/>
<evidence type="ECO:0000256" key="1">
    <source>
        <dbReference type="SAM" id="MobiDB-lite"/>
    </source>
</evidence>
<comment type="caution">
    <text evidence="2">The sequence shown here is derived from an EMBL/GenBank/DDBJ whole genome shotgun (WGS) entry which is preliminary data.</text>
</comment>
<accession>A0A820BCU4</accession>
<feature type="compositionally biased region" description="Low complexity" evidence="1">
    <location>
        <begin position="26"/>
        <end position="40"/>
    </location>
</feature>
<protein>
    <submittedName>
        <fullName evidence="2">Uncharacterized protein</fullName>
    </submittedName>
</protein>
<evidence type="ECO:0000313" key="3">
    <source>
        <dbReference type="Proteomes" id="UP000663836"/>
    </source>
</evidence>
<sequence length="212" mass="24297">MCSTVIYRPTSSATTQTNNYNNHFESSTSTQQPKTTSLSTNNKSNEVVMSNARAIRHELNHIKNDIKELKRQQTSPIYLLIKSTSPNNVSSMYTSISSNNPCRLSSQNSMYYCNECNRYINERTSPQYSIFKPKTATTTYQDSYNREWSSSAAANYVCYPIHENRSTILKELQKKYPSLSPAVEIRPNWISPSSKSSYPYRRCNLGAYYPDP</sequence>
<dbReference type="EMBL" id="CAJOBD010013448">
    <property type="protein sequence ID" value="CAF4190608.1"/>
    <property type="molecule type" value="Genomic_DNA"/>
</dbReference>
<feature type="compositionally biased region" description="Polar residues" evidence="1">
    <location>
        <begin position="1"/>
        <end position="25"/>
    </location>
</feature>